<evidence type="ECO:0000313" key="3">
    <source>
        <dbReference type="EMBL" id="KAG7342953.1"/>
    </source>
</evidence>
<dbReference type="AlphaFoldDB" id="A0A9K3KFY3"/>
<gene>
    <name evidence="3" type="ORF">IV203_020898</name>
</gene>
<keyword evidence="2" id="KW-0812">Transmembrane</keyword>
<reference evidence="3" key="1">
    <citation type="journal article" date="2021" name="Sci. Rep.">
        <title>Diploid genomic architecture of Nitzschia inconspicua, an elite biomass production diatom.</title>
        <authorList>
            <person name="Oliver A."/>
            <person name="Podell S."/>
            <person name="Pinowska A."/>
            <person name="Traller J.C."/>
            <person name="Smith S.R."/>
            <person name="McClure R."/>
            <person name="Beliaev A."/>
            <person name="Bohutskyi P."/>
            <person name="Hill E.A."/>
            <person name="Rabines A."/>
            <person name="Zheng H."/>
            <person name="Allen L.Z."/>
            <person name="Kuo A."/>
            <person name="Grigoriev I.V."/>
            <person name="Allen A.E."/>
            <person name="Hazlebeck D."/>
            <person name="Allen E.E."/>
        </authorList>
    </citation>
    <scope>NUCLEOTIDE SEQUENCE</scope>
    <source>
        <strain evidence="3">Hildebrandi</strain>
    </source>
</reference>
<comment type="caution">
    <text evidence="3">The sequence shown here is derived from an EMBL/GenBank/DDBJ whole genome shotgun (WGS) entry which is preliminary data.</text>
</comment>
<keyword evidence="4" id="KW-1185">Reference proteome</keyword>
<organism evidence="3 4">
    <name type="scientific">Nitzschia inconspicua</name>
    <dbReference type="NCBI Taxonomy" id="303405"/>
    <lineage>
        <taxon>Eukaryota</taxon>
        <taxon>Sar</taxon>
        <taxon>Stramenopiles</taxon>
        <taxon>Ochrophyta</taxon>
        <taxon>Bacillariophyta</taxon>
        <taxon>Bacillariophyceae</taxon>
        <taxon>Bacillariophycidae</taxon>
        <taxon>Bacillariales</taxon>
        <taxon>Bacillariaceae</taxon>
        <taxon>Nitzschia</taxon>
    </lineage>
</organism>
<accession>A0A9K3KFY3</accession>
<reference evidence="3" key="2">
    <citation type="submission" date="2021-04" db="EMBL/GenBank/DDBJ databases">
        <authorList>
            <person name="Podell S."/>
        </authorList>
    </citation>
    <scope>NUCLEOTIDE SEQUENCE</scope>
    <source>
        <strain evidence="3">Hildebrandi</strain>
    </source>
</reference>
<dbReference type="EMBL" id="JAGRRH010000024">
    <property type="protein sequence ID" value="KAG7342953.1"/>
    <property type="molecule type" value="Genomic_DNA"/>
</dbReference>
<proteinExistence type="predicted"/>
<feature type="region of interest" description="Disordered" evidence="1">
    <location>
        <begin position="98"/>
        <end position="224"/>
    </location>
</feature>
<feature type="region of interest" description="Disordered" evidence="1">
    <location>
        <begin position="1"/>
        <end position="22"/>
    </location>
</feature>
<name>A0A9K3KFY3_9STRA</name>
<feature type="compositionally biased region" description="Acidic residues" evidence="1">
    <location>
        <begin position="127"/>
        <end position="146"/>
    </location>
</feature>
<keyword evidence="2" id="KW-0472">Membrane</keyword>
<evidence type="ECO:0000256" key="2">
    <source>
        <dbReference type="SAM" id="Phobius"/>
    </source>
</evidence>
<feature type="compositionally biased region" description="Acidic residues" evidence="1">
    <location>
        <begin position="153"/>
        <end position="224"/>
    </location>
</feature>
<dbReference type="Proteomes" id="UP000693970">
    <property type="component" value="Unassembled WGS sequence"/>
</dbReference>
<evidence type="ECO:0000256" key="1">
    <source>
        <dbReference type="SAM" id="MobiDB-lite"/>
    </source>
</evidence>
<sequence length="224" mass="24570">MLHRKAGQGASEIPPLSPAADELLPTVASPHRSANSNVAVLKEESKYGKRIQQKQKQIKQLRLALISLVVVAILLVVKIRDLREPEVSEGERWVTKDVDTASAGGASNPLNDIGVGGGANFRREIDPNEDPDEEWETGSEDEDSGDIDQTSDSGDEEEEEKEGDEEQQQQEEAAEEEEQQGEAETEEENEEAEEDGEVAETEEEAEEEGEGGLDFEDNLPVDET</sequence>
<evidence type="ECO:0000313" key="4">
    <source>
        <dbReference type="Proteomes" id="UP000693970"/>
    </source>
</evidence>
<protein>
    <submittedName>
        <fullName evidence="3">Uncharacterized protein</fullName>
    </submittedName>
</protein>
<feature type="transmembrane region" description="Helical" evidence="2">
    <location>
        <begin position="61"/>
        <end position="79"/>
    </location>
</feature>
<keyword evidence="2" id="KW-1133">Transmembrane helix</keyword>